<protein>
    <submittedName>
        <fullName evidence="1">Uncharacterized protein</fullName>
    </submittedName>
</protein>
<reference evidence="1" key="1">
    <citation type="submission" date="2023-04" db="EMBL/GenBank/DDBJ databases">
        <title>Draft Genome sequencing of Naganishia species isolated from polar environments using Oxford Nanopore Technology.</title>
        <authorList>
            <person name="Leo P."/>
            <person name="Venkateswaran K."/>
        </authorList>
    </citation>
    <scope>NUCLEOTIDE SEQUENCE</scope>
    <source>
        <strain evidence="1">MNA-CCFEE 5262</strain>
    </source>
</reference>
<keyword evidence="2" id="KW-1185">Reference proteome</keyword>
<proteinExistence type="predicted"/>
<dbReference type="Proteomes" id="UP001230649">
    <property type="component" value="Unassembled WGS sequence"/>
</dbReference>
<organism evidence="1 2">
    <name type="scientific">Naganishia adeliensis</name>
    <dbReference type="NCBI Taxonomy" id="92952"/>
    <lineage>
        <taxon>Eukaryota</taxon>
        <taxon>Fungi</taxon>
        <taxon>Dikarya</taxon>
        <taxon>Basidiomycota</taxon>
        <taxon>Agaricomycotina</taxon>
        <taxon>Tremellomycetes</taxon>
        <taxon>Filobasidiales</taxon>
        <taxon>Filobasidiaceae</taxon>
        <taxon>Naganishia</taxon>
    </lineage>
</organism>
<evidence type="ECO:0000313" key="1">
    <source>
        <dbReference type="EMBL" id="KAJ9117892.1"/>
    </source>
</evidence>
<evidence type="ECO:0000313" key="2">
    <source>
        <dbReference type="Proteomes" id="UP001230649"/>
    </source>
</evidence>
<accession>A0ACC2X1Y4</accession>
<sequence length="701" mass="77939">MEQTSRRPSTSSVHFKKFDDQPLVPGEWKNGQHVPDGVEENFVKHVLLAEFDIDQGATLSLQYPFPTRTDEHTLAELMLPDGAHLRTEDWTIFYLHQTGQRAAHGHDGDYQIVEGGGRSETLFVMNCVKMKEDKSVRRGAMVKALAVCTTKPYIQVFKPMLSLALDEYYQNPSPSVLAKLFDSINNISMRGCPRLSQAERLILRYSERNDLFKEKFPAVISGMVEAGEVLAPVGDERTLATEYAFVPTSKTTADVVLPNSSTKRSIKGTLDRFSNAGVRRMRKSSRSSMRDMSDPVAGRGLSPIDPPPPQITSGSGHSSVKSRGSTQGALVRDTHFFETIALYNGSTIPIRIPLASLPEEVGEYSVIALVQKFSPPSPAPFPQPFHPDLHTSGASTHPIILLLNALLTEKRVLFLGHGQPAGNVASFVLAACSLSGRVLRGFTERAFPYSNLAGLDTLEATPGYIAGVINPRFEDLQHTWDILCNIETGRITVSKHLDRETAIPERPYKAMSPSLVQDESLSAAGYFMGGDGRPGSQEIGVKGESHDSQFIEEILSGIASHSSETAIRARLSEYVHKFVRLASRYEEETLGWTTIGYPSKTPTDKQLGSGYTFANEAAKTKEMAFNASRIEGWRRTRSYEYWKEDFHGILQIKTIRDIDLHYQLSRLRYAQSMTEEEVISLFSRLEELVQDQVVEVGTWAF</sequence>
<comment type="caution">
    <text evidence="1">The sequence shown here is derived from an EMBL/GenBank/DDBJ whole genome shotgun (WGS) entry which is preliminary data.</text>
</comment>
<name>A0ACC2X1Y4_9TREE</name>
<gene>
    <name evidence="1" type="ORF">QFC20_000173</name>
</gene>
<dbReference type="EMBL" id="JASBWS010000001">
    <property type="protein sequence ID" value="KAJ9117892.1"/>
    <property type="molecule type" value="Genomic_DNA"/>
</dbReference>